<evidence type="ECO:0000313" key="4">
    <source>
        <dbReference type="Proteomes" id="UP000480684"/>
    </source>
</evidence>
<dbReference type="PANTHER" id="PTHR33755">
    <property type="entry name" value="TOXIN PARE1-RELATED"/>
    <property type="match status" value="1"/>
</dbReference>
<name>A0A7C9V255_9PROT</name>
<dbReference type="Proteomes" id="UP000480684">
    <property type="component" value="Unassembled WGS sequence"/>
</dbReference>
<accession>A0A7C9V255</accession>
<dbReference type="PANTHER" id="PTHR33755:SF6">
    <property type="entry name" value="PLASMID STABILIZATION SYSTEM PROTEIN"/>
    <property type="match status" value="1"/>
</dbReference>
<dbReference type="InterPro" id="IPR051803">
    <property type="entry name" value="TA_system_RelE-like_toxin"/>
</dbReference>
<reference evidence="3 4" key="1">
    <citation type="submission" date="2020-02" db="EMBL/GenBank/DDBJ databases">
        <authorList>
            <person name="Dziuba M."/>
            <person name="Kuznetsov B."/>
            <person name="Mardanov A."/>
            <person name="Ravin N."/>
            <person name="Grouzdev D."/>
        </authorList>
    </citation>
    <scope>NUCLEOTIDE SEQUENCE [LARGE SCALE GENOMIC DNA]</scope>
    <source>
        <strain evidence="3 4">SpK</strain>
    </source>
</reference>
<dbReference type="RefSeq" id="WP_163682836.1">
    <property type="nucleotide sequence ID" value="NZ_JAAIYP010000045.1"/>
</dbReference>
<gene>
    <name evidence="3" type="ORF">G4223_18635</name>
</gene>
<dbReference type="Pfam" id="PF05016">
    <property type="entry name" value="ParE_toxin"/>
    <property type="match status" value="1"/>
</dbReference>
<evidence type="ECO:0000256" key="2">
    <source>
        <dbReference type="ARBA" id="ARBA00022649"/>
    </source>
</evidence>
<comment type="similarity">
    <text evidence="1">Belongs to the RelE toxin family.</text>
</comment>
<protein>
    <submittedName>
        <fullName evidence="3">Type II toxin-antitoxin system RelE/ParE family toxin</fullName>
    </submittedName>
</protein>
<proteinExistence type="inferred from homology"/>
<comment type="caution">
    <text evidence="3">The sequence shown here is derived from an EMBL/GenBank/DDBJ whole genome shotgun (WGS) entry which is preliminary data.</text>
</comment>
<dbReference type="AlphaFoldDB" id="A0A7C9V255"/>
<dbReference type="Gene3D" id="3.30.2310.20">
    <property type="entry name" value="RelE-like"/>
    <property type="match status" value="1"/>
</dbReference>
<organism evidence="3 4">
    <name type="scientific">Magnetospirillum aberrantis SpK</name>
    <dbReference type="NCBI Taxonomy" id="908842"/>
    <lineage>
        <taxon>Bacteria</taxon>
        <taxon>Pseudomonadati</taxon>
        <taxon>Pseudomonadota</taxon>
        <taxon>Alphaproteobacteria</taxon>
        <taxon>Rhodospirillales</taxon>
        <taxon>Rhodospirillaceae</taxon>
        <taxon>Magnetospirillum</taxon>
    </lineage>
</organism>
<sequence length="95" mass="10380">MNVRWTRRAEADLTDQCDHIAKEDPALAARIGADIFATVEGLSDFPFRGRAGRVDGTRELVLAGLPWIAVYAVTDSTVIILRLLHGAQTYPGEEA</sequence>
<dbReference type="EMBL" id="JAAIYP010000045">
    <property type="protein sequence ID" value="NFV82131.1"/>
    <property type="molecule type" value="Genomic_DNA"/>
</dbReference>
<evidence type="ECO:0000313" key="3">
    <source>
        <dbReference type="EMBL" id="NFV82131.1"/>
    </source>
</evidence>
<keyword evidence="2" id="KW-1277">Toxin-antitoxin system</keyword>
<dbReference type="InterPro" id="IPR007712">
    <property type="entry name" value="RelE/ParE_toxin"/>
</dbReference>
<keyword evidence="4" id="KW-1185">Reference proteome</keyword>
<dbReference type="InterPro" id="IPR035093">
    <property type="entry name" value="RelE/ParE_toxin_dom_sf"/>
</dbReference>
<evidence type="ECO:0000256" key="1">
    <source>
        <dbReference type="ARBA" id="ARBA00006226"/>
    </source>
</evidence>